<comment type="similarity">
    <text evidence="2">Belongs to the PC-esterase family. TBL subfamily.</text>
</comment>
<proteinExistence type="inferred from homology"/>
<evidence type="ECO:0000256" key="2">
    <source>
        <dbReference type="ARBA" id="ARBA00007727"/>
    </source>
</evidence>
<accession>A0AAV1E0L5</accession>
<sequence length="382" mass="43781">MYININSTDLFLGLAEVMSRFTLFLLIVFTVSLQLPSIFGAGIGNGVGSRKSTCNLYQGNWVYDASYPLYNSGDCPFIDSLFDCQKNGRPDRNYLKYRWQPTNCNLPRFDGRNFLQKYSGKRIMFVGDSILLNQWQSFLCMLHKAVPQSPYTLTQSGGISTFFFKEYNVKIQYVQDPFLVDIKIQRVLGMDGQRVLKLDQLSNSKGQMWLQNDVLIFNSWEWWPRPKKYEPWDFVSYGTRFHAEIDRPTAFERAMETWARWVNANVDPNKVKVFFQDISPAHTNASEWGGRMGMDCKGQTNPLKPPYPGGQNPIEVILKRVLANITDHKVNLLQITSLSQLRVDGHPSIYGSRSGIIGCGHWCLPGVPDVWNQFLYASLFAN</sequence>
<dbReference type="AlphaFoldDB" id="A0AAV1E0L5"/>
<keyword evidence="6 7" id="KW-0472">Membrane</keyword>
<feature type="domain" description="Trichome birefringence-like C-terminal" evidence="8">
    <location>
        <begin position="106"/>
        <end position="377"/>
    </location>
</feature>
<evidence type="ECO:0000256" key="1">
    <source>
        <dbReference type="ARBA" id="ARBA00004167"/>
    </source>
</evidence>
<dbReference type="Pfam" id="PF14416">
    <property type="entry name" value="PMR5N"/>
    <property type="match status" value="1"/>
</dbReference>
<dbReference type="InterPro" id="IPR026057">
    <property type="entry name" value="TBL_C"/>
</dbReference>
<comment type="subcellular location">
    <subcellularLocation>
        <location evidence="1">Membrane</location>
        <topology evidence="1">Single-pass membrane protein</topology>
    </subcellularLocation>
</comment>
<feature type="transmembrane region" description="Helical" evidence="7">
    <location>
        <begin position="21"/>
        <end position="44"/>
    </location>
</feature>
<organism evidence="10 11">
    <name type="scientific">Oldenlandia corymbosa var. corymbosa</name>
    <dbReference type="NCBI Taxonomy" id="529605"/>
    <lineage>
        <taxon>Eukaryota</taxon>
        <taxon>Viridiplantae</taxon>
        <taxon>Streptophyta</taxon>
        <taxon>Embryophyta</taxon>
        <taxon>Tracheophyta</taxon>
        <taxon>Spermatophyta</taxon>
        <taxon>Magnoliopsida</taxon>
        <taxon>eudicotyledons</taxon>
        <taxon>Gunneridae</taxon>
        <taxon>Pentapetalae</taxon>
        <taxon>asterids</taxon>
        <taxon>lamiids</taxon>
        <taxon>Gentianales</taxon>
        <taxon>Rubiaceae</taxon>
        <taxon>Rubioideae</taxon>
        <taxon>Spermacoceae</taxon>
        <taxon>Hedyotis-Oldenlandia complex</taxon>
        <taxon>Oldenlandia</taxon>
    </lineage>
</organism>
<evidence type="ECO:0000256" key="3">
    <source>
        <dbReference type="ARBA" id="ARBA00022692"/>
    </source>
</evidence>
<name>A0AAV1E0L5_OLDCO</name>
<evidence type="ECO:0000256" key="7">
    <source>
        <dbReference type="SAM" id="Phobius"/>
    </source>
</evidence>
<dbReference type="GO" id="GO:0016413">
    <property type="term" value="F:O-acetyltransferase activity"/>
    <property type="evidence" value="ECO:0007669"/>
    <property type="project" value="InterPro"/>
</dbReference>
<dbReference type="GO" id="GO:0005794">
    <property type="term" value="C:Golgi apparatus"/>
    <property type="evidence" value="ECO:0007669"/>
    <property type="project" value="TreeGrafter"/>
</dbReference>
<dbReference type="PANTHER" id="PTHR32285:SF149">
    <property type="entry name" value="TRICHOME BIREFRINGENCE-LIKE N-TERMINAL DOMAIN-CONTAINING PROTEIN"/>
    <property type="match status" value="1"/>
</dbReference>
<evidence type="ECO:0000259" key="8">
    <source>
        <dbReference type="Pfam" id="PF13839"/>
    </source>
</evidence>
<evidence type="ECO:0000256" key="5">
    <source>
        <dbReference type="ARBA" id="ARBA00022989"/>
    </source>
</evidence>
<evidence type="ECO:0000313" key="10">
    <source>
        <dbReference type="EMBL" id="CAI9113434.1"/>
    </source>
</evidence>
<dbReference type="EMBL" id="OX459124">
    <property type="protein sequence ID" value="CAI9113434.1"/>
    <property type="molecule type" value="Genomic_DNA"/>
</dbReference>
<dbReference type="InterPro" id="IPR029962">
    <property type="entry name" value="TBL"/>
</dbReference>
<dbReference type="GO" id="GO:0016020">
    <property type="term" value="C:membrane"/>
    <property type="evidence" value="ECO:0007669"/>
    <property type="project" value="UniProtKB-SubCell"/>
</dbReference>
<keyword evidence="3 7" id="KW-0812">Transmembrane</keyword>
<protein>
    <submittedName>
        <fullName evidence="10">OLC1v1014038C1</fullName>
    </submittedName>
</protein>
<keyword evidence="5 7" id="KW-1133">Transmembrane helix</keyword>
<dbReference type="Pfam" id="PF13839">
    <property type="entry name" value="PC-Esterase"/>
    <property type="match status" value="1"/>
</dbReference>
<evidence type="ECO:0000256" key="4">
    <source>
        <dbReference type="ARBA" id="ARBA00022968"/>
    </source>
</evidence>
<evidence type="ECO:0000313" key="11">
    <source>
        <dbReference type="Proteomes" id="UP001161247"/>
    </source>
</evidence>
<dbReference type="Proteomes" id="UP001161247">
    <property type="component" value="Chromosome 7"/>
</dbReference>
<evidence type="ECO:0000259" key="9">
    <source>
        <dbReference type="Pfam" id="PF14416"/>
    </source>
</evidence>
<reference evidence="10" key="1">
    <citation type="submission" date="2023-03" db="EMBL/GenBank/DDBJ databases">
        <authorList>
            <person name="Julca I."/>
        </authorList>
    </citation>
    <scope>NUCLEOTIDE SEQUENCE</scope>
</reference>
<keyword evidence="11" id="KW-1185">Reference proteome</keyword>
<feature type="domain" description="Trichome birefringence-like N-terminal" evidence="9">
    <location>
        <begin position="53"/>
        <end position="105"/>
    </location>
</feature>
<keyword evidence="4" id="KW-0735">Signal-anchor</keyword>
<dbReference type="InterPro" id="IPR025846">
    <property type="entry name" value="TBL_N"/>
</dbReference>
<dbReference type="PANTHER" id="PTHR32285">
    <property type="entry name" value="PROTEIN TRICHOME BIREFRINGENCE-LIKE 9-RELATED"/>
    <property type="match status" value="1"/>
</dbReference>
<gene>
    <name evidence="10" type="ORF">OLC1_LOCUS20452</name>
</gene>
<evidence type="ECO:0000256" key="6">
    <source>
        <dbReference type="ARBA" id="ARBA00023136"/>
    </source>
</evidence>